<organism evidence="1 2">
    <name type="scientific">Paramecium sonneborni</name>
    <dbReference type="NCBI Taxonomy" id="65129"/>
    <lineage>
        <taxon>Eukaryota</taxon>
        <taxon>Sar</taxon>
        <taxon>Alveolata</taxon>
        <taxon>Ciliophora</taxon>
        <taxon>Intramacronucleata</taxon>
        <taxon>Oligohymenophorea</taxon>
        <taxon>Peniculida</taxon>
        <taxon>Parameciidae</taxon>
        <taxon>Paramecium</taxon>
    </lineage>
</organism>
<comment type="caution">
    <text evidence="1">The sequence shown here is derived from an EMBL/GenBank/DDBJ whole genome shotgun (WGS) entry which is preliminary data.</text>
</comment>
<dbReference type="Proteomes" id="UP000692954">
    <property type="component" value="Unassembled WGS sequence"/>
</dbReference>
<proteinExistence type="predicted"/>
<sequence>MVVYNKMNSIKEFLSQQEYYTALEKLKVRSKENFEFEEESFTILQ</sequence>
<dbReference type="EMBL" id="CAJJDN010000203">
    <property type="protein sequence ID" value="CAD8128991.1"/>
    <property type="molecule type" value="Genomic_DNA"/>
</dbReference>
<accession>A0A8S1RK59</accession>
<protein>
    <submittedName>
        <fullName evidence="1">Uncharacterized protein</fullName>
    </submittedName>
</protein>
<name>A0A8S1RK59_9CILI</name>
<evidence type="ECO:0000313" key="2">
    <source>
        <dbReference type="Proteomes" id="UP000692954"/>
    </source>
</evidence>
<reference evidence="1" key="1">
    <citation type="submission" date="2021-01" db="EMBL/GenBank/DDBJ databases">
        <authorList>
            <consortium name="Genoscope - CEA"/>
            <person name="William W."/>
        </authorList>
    </citation>
    <scope>NUCLEOTIDE SEQUENCE</scope>
</reference>
<keyword evidence="2" id="KW-1185">Reference proteome</keyword>
<dbReference type="AlphaFoldDB" id="A0A8S1RK59"/>
<evidence type="ECO:0000313" key="1">
    <source>
        <dbReference type="EMBL" id="CAD8128991.1"/>
    </source>
</evidence>
<gene>
    <name evidence="1" type="ORF">PSON_ATCC_30995.1.T2030004</name>
</gene>